<evidence type="ECO:0000313" key="4">
    <source>
        <dbReference type="WBParaSite" id="Minc3s00572g14466"/>
    </source>
</evidence>
<dbReference type="Gene3D" id="1.20.5.170">
    <property type="match status" value="1"/>
</dbReference>
<evidence type="ECO:0000256" key="1">
    <source>
        <dbReference type="SAM" id="Coils"/>
    </source>
</evidence>
<dbReference type="WBParaSite" id="Minc3s00572g14466">
    <property type="protein sequence ID" value="Minc3s00572g14466"/>
    <property type="gene ID" value="Minc3s00572g14466"/>
</dbReference>
<evidence type="ECO:0000256" key="2">
    <source>
        <dbReference type="SAM" id="MobiDB-lite"/>
    </source>
</evidence>
<keyword evidence="1" id="KW-0175">Coiled coil</keyword>
<feature type="coiled-coil region" evidence="1">
    <location>
        <begin position="121"/>
        <end position="148"/>
    </location>
</feature>
<dbReference type="Proteomes" id="UP000887563">
    <property type="component" value="Unplaced"/>
</dbReference>
<evidence type="ECO:0000313" key="3">
    <source>
        <dbReference type="Proteomes" id="UP000887563"/>
    </source>
</evidence>
<proteinExistence type="predicted"/>
<reference evidence="4" key="1">
    <citation type="submission" date="2022-11" db="UniProtKB">
        <authorList>
            <consortium name="WormBaseParasite"/>
        </authorList>
    </citation>
    <scope>IDENTIFICATION</scope>
</reference>
<keyword evidence="3" id="KW-1185">Reference proteome</keyword>
<accession>A0A914LJ81</accession>
<sequence>MLKFELLNIFLFQHPKDGLGEELNTNQICVIRGDQFFDKPEDGTEEYFVSEPHEFSYWDYWNAEQASFSRNVFYGSNHFFGQSRFAEYKDLKLLSVILNGRLSFFEQHQENSLEEEMRQMKQEMGRRFDALEGRFDALEQEMKQMRQMQTVSHLQSDVLMFMVGTHGDQLHNLEEEFRDDGRIGVMEASLGQINTRLDQMNTRLDQMNTRLDQMNTRLVRILRRIITRLMTVEARLGPQNVGNNVGGGAGGPVVGLVNNVGGGAGGVAHVNNVDGGAGGVGQNNNVGKNRRVSKKEEKIFP</sequence>
<organism evidence="3 4">
    <name type="scientific">Meloidogyne incognita</name>
    <name type="common">Southern root-knot nematode worm</name>
    <name type="synonym">Oxyuris incognita</name>
    <dbReference type="NCBI Taxonomy" id="6306"/>
    <lineage>
        <taxon>Eukaryota</taxon>
        <taxon>Metazoa</taxon>
        <taxon>Ecdysozoa</taxon>
        <taxon>Nematoda</taxon>
        <taxon>Chromadorea</taxon>
        <taxon>Rhabditida</taxon>
        <taxon>Tylenchina</taxon>
        <taxon>Tylenchomorpha</taxon>
        <taxon>Tylenchoidea</taxon>
        <taxon>Meloidogynidae</taxon>
        <taxon>Meloidogyninae</taxon>
        <taxon>Meloidogyne</taxon>
        <taxon>Meloidogyne incognita group</taxon>
    </lineage>
</organism>
<feature type="coiled-coil region" evidence="1">
    <location>
        <begin position="190"/>
        <end position="224"/>
    </location>
</feature>
<name>A0A914LJ81_MELIC</name>
<feature type="region of interest" description="Disordered" evidence="2">
    <location>
        <begin position="275"/>
        <end position="301"/>
    </location>
</feature>
<dbReference type="AlphaFoldDB" id="A0A914LJ81"/>
<protein>
    <submittedName>
        <fullName evidence="4">Uncharacterized protein</fullName>
    </submittedName>
</protein>